<comment type="caution">
    <text evidence="1">The sequence shown here is derived from an EMBL/GenBank/DDBJ whole genome shotgun (WGS) entry which is preliminary data.</text>
</comment>
<dbReference type="AlphaFoldDB" id="A0AAW2VI97"/>
<gene>
    <name evidence="1" type="ORF">Sradi_0533000</name>
</gene>
<protein>
    <submittedName>
        <fullName evidence="1">Uncharacterized protein</fullName>
    </submittedName>
</protein>
<evidence type="ECO:0000313" key="1">
    <source>
        <dbReference type="EMBL" id="KAL0429070.1"/>
    </source>
</evidence>
<accession>A0AAW2VI97</accession>
<reference evidence="1" key="2">
    <citation type="journal article" date="2024" name="Plant">
        <title>Genomic evolution and insights into agronomic trait innovations of Sesamum species.</title>
        <authorList>
            <person name="Miao H."/>
            <person name="Wang L."/>
            <person name="Qu L."/>
            <person name="Liu H."/>
            <person name="Sun Y."/>
            <person name="Le M."/>
            <person name="Wang Q."/>
            <person name="Wei S."/>
            <person name="Zheng Y."/>
            <person name="Lin W."/>
            <person name="Duan Y."/>
            <person name="Cao H."/>
            <person name="Xiong S."/>
            <person name="Wang X."/>
            <person name="Wei L."/>
            <person name="Li C."/>
            <person name="Ma Q."/>
            <person name="Ju M."/>
            <person name="Zhao R."/>
            <person name="Li G."/>
            <person name="Mu C."/>
            <person name="Tian Q."/>
            <person name="Mei H."/>
            <person name="Zhang T."/>
            <person name="Gao T."/>
            <person name="Zhang H."/>
        </authorList>
    </citation>
    <scope>NUCLEOTIDE SEQUENCE</scope>
    <source>
        <strain evidence="1">G02</strain>
    </source>
</reference>
<reference evidence="1" key="1">
    <citation type="submission" date="2020-06" db="EMBL/GenBank/DDBJ databases">
        <authorList>
            <person name="Li T."/>
            <person name="Hu X."/>
            <person name="Zhang T."/>
            <person name="Song X."/>
            <person name="Zhang H."/>
            <person name="Dai N."/>
            <person name="Sheng W."/>
            <person name="Hou X."/>
            <person name="Wei L."/>
        </authorList>
    </citation>
    <scope>NUCLEOTIDE SEQUENCE</scope>
    <source>
        <strain evidence="1">G02</strain>
        <tissue evidence="1">Leaf</tissue>
    </source>
</reference>
<sequence length="273" mass="31423">MNGGDSQETLTRYLNTLKKRVVLCERNGKFATSGSASWTVSFMIWGSRGRRSHGAITNKNRIQFGNGLTEHAPACHGRFYSPIPRYNMFFPPSQITPRWLSNSDRKRSKALSSDKNNFALKLHGYKRLIARMLSLDPGNPFPSQTQGIFLGKKFQLLLLLSRWGKLVGKDTKNRIKELEQSLVSLRQNPITGTSKARELRAKEELSKLISQEEIFWKQRSKALWLKEGDRNSSFFHANASRRFQTNYIQKIKRADGDWTDSVEDVQQCILDYF</sequence>
<organism evidence="1">
    <name type="scientific">Sesamum radiatum</name>
    <name type="common">Black benniseed</name>
    <dbReference type="NCBI Taxonomy" id="300843"/>
    <lineage>
        <taxon>Eukaryota</taxon>
        <taxon>Viridiplantae</taxon>
        <taxon>Streptophyta</taxon>
        <taxon>Embryophyta</taxon>
        <taxon>Tracheophyta</taxon>
        <taxon>Spermatophyta</taxon>
        <taxon>Magnoliopsida</taxon>
        <taxon>eudicotyledons</taxon>
        <taxon>Gunneridae</taxon>
        <taxon>Pentapetalae</taxon>
        <taxon>asterids</taxon>
        <taxon>lamiids</taxon>
        <taxon>Lamiales</taxon>
        <taxon>Pedaliaceae</taxon>
        <taxon>Sesamum</taxon>
    </lineage>
</organism>
<proteinExistence type="predicted"/>
<name>A0AAW2VI97_SESRA</name>
<dbReference type="EMBL" id="JACGWJ010000003">
    <property type="protein sequence ID" value="KAL0429070.1"/>
    <property type="molecule type" value="Genomic_DNA"/>
</dbReference>